<dbReference type="NCBIfam" id="TIGR01554">
    <property type="entry name" value="major_cap_HK97"/>
    <property type="match status" value="1"/>
</dbReference>
<sequence length="393" mass="43018">MPKSSDFTRDDFRKKFSDALKTNDEEKVAEVFCSFAEEMRKGIENDYLEYQKTKDNAILEKRGVRTLTADETKFYKALIKAAREDSIEKGFEGLENAFPETVIDQVLDDIKTIFPLLGAISIQNTATLTKMIVNKKGVQFAVWGPLGSKITQELDGAIAKVEVGTKKLTAFMVISKDMMDAGPQWIDAYVRAVLAEALGAGLCKAIIAGTGKNEPIGMMKNPDGSVTEGVYPDKEAVKITDLSPKTIGSIAKTISKGPNNRKRAVPRLLMAVNPTDYFDKVMPATTYLTPNGTYVQNVMPYPTDIVQDVNVPDGKAIFGLASRYFMGVGKGGAGGKVEYSDEVRFLDDERVYITKMYGDGMPLDGNAFVVADISGLEPANYEVTVRQKETAAS</sequence>
<reference evidence="4" key="1">
    <citation type="journal article" date="2021" name="Proc. Natl. Acad. Sci. U.S.A.">
        <title>A Catalog of Tens of Thousands of Viruses from Human Metagenomes Reveals Hidden Associations with Chronic Diseases.</title>
        <authorList>
            <person name="Tisza M.J."/>
            <person name="Buck C.B."/>
        </authorList>
    </citation>
    <scope>NUCLEOTIDE SEQUENCE</scope>
    <source>
        <strain evidence="4">CtwuP1</strain>
    </source>
</reference>
<dbReference type="InterPro" id="IPR054612">
    <property type="entry name" value="Phage_capsid-like_C"/>
</dbReference>
<dbReference type="GO" id="GO:0044423">
    <property type="term" value="C:virion component"/>
    <property type="evidence" value="ECO:0007669"/>
    <property type="project" value="UniProtKB-KW"/>
</dbReference>
<dbReference type="SUPFAM" id="SSF56563">
    <property type="entry name" value="Major capsid protein gp5"/>
    <property type="match status" value="1"/>
</dbReference>
<name>A0A8S5TAJ6_9CAUD</name>
<evidence type="ECO:0000259" key="3">
    <source>
        <dbReference type="Pfam" id="PF05065"/>
    </source>
</evidence>
<keyword evidence="2" id="KW-0946">Virion</keyword>
<dbReference type="InterPro" id="IPR024455">
    <property type="entry name" value="Phage_capsid"/>
</dbReference>
<protein>
    <submittedName>
        <fullName evidence="4">Major capsid protein</fullName>
    </submittedName>
</protein>
<accession>A0A8S5TAJ6</accession>
<evidence type="ECO:0000256" key="2">
    <source>
        <dbReference type="ARBA" id="ARBA00022844"/>
    </source>
</evidence>
<dbReference type="Pfam" id="PF05065">
    <property type="entry name" value="Phage_capsid"/>
    <property type="match status" value="1"/>
</dbReference>
<organism evidence="4">
    <name type="scientific">Siphoviridae sp. ctwuP1</name>
    <dbReference type="NCBI Taxonomy" id="2827972"/>
    <lineage>
        <taxon>Viruses</taxon>
        <taxon>Duplodnaviria</taxon>
        <taxon>Heunggongvirae</taxon>
        <taxon>Uroviricota</taxon>
        <taxon>Caudoviricetes</taxon>
    </lineage>
</organism>
<proteinExistence type="predicted"/>
<evidence type="ECO:0000313" key="4">
    <source>
        <dbReference type="EMBL" id="DAF60340.1"/>
    </source>
</evidence>
<evidence type="ECO:0000256" key="1">
    <source>
        <dbReference type="ARBA" id="ARBA00004328"/>
    </source>
</evidence>
<comment type="subcellular location">
    <subcellularLocation>
        <location evidence="1">Virion</location>
    </subcellularLocation>
</comment>
<feature type="domain" description="Phage capsid-like C-terminal" evidence="3">
    <location>
        <begin position="99"/>
        <end position="372"/>
    </location>
</feature>
<dbReference type="EMBL" id="BK032787">
    <property type="protein sequence ID" value="DAF60340.1"/>
    <property type="molecule type" value="Genomic_DNA"/>
</dbReference>